<proteinExistence type="inferred from homology"/>
<dbReference type="Pfam" id="PF13356">
    <property type="entry name" value="Arm-DNA-bind_3"/>
    <property type="match status" value="1"/>
</dbReference>
<dbReference type="PANTHER" id="PTHR30629">
    <property type="entry name" value="PROPHAGE INTEGRASE"/>
    <property type="match status" value="1"/>
</dbReference>
<evidence type="ECO:0000313" key="6">
    <source>
        <dbReference type="EMBL" id="MCP1375925.1"/>
    </source>
</evidence>
<evidence type="ECO:0000256" key="2">
    <source>
        <dbReference type="ARBA" id="ARBA00022908"/>
    </source>
</evidence>
<feature type="domain" description="Tyr recombinase" evidence="5">
    <location>
        <begin position="207"/>
        <end position="393"/>
    </location>
</feature>
<dbReference type="Gene3D" id="1.10.443.10">
    <property type="entry name" value="Intergrase catalytic core"/>
    <property type="match status" value="1"/>
</dbReference>
<keyword evidence="7" id="KW-1185">Reference proteome</keyword>
<comment type="similarity">
    <text evidence="1">Belongs to the 'phage' integrase family.</text>
</comment>
<gene>
    <name evidence="6" type="ORF">NC595_17890</name>
</gene>
<dbReference type="Gene3D" id="3.30.160.390">
    <property type="entry name" value="Integrase, DNA-binding domain"/>
    <property type="match status" value="1"/>
</dbReference>
<dbReference type="GO" id="GO:0003677">
    <property type="term" value="F:DNA binding"/>
    <property type="evidence" value="ECO:0007669"/>
    <property type="project" value="UniProtKB-KW"/>
</dbReference>
<dbReference type="Gene3D" id="1.10.150.130">
    <property type="match status" value="1"/>
</dbReference>
<dbReference type="InterPro" id="IPR050808">
    <property type="entry name" value="Phage_Integrase"/>
</dbReference>
<reference evidence="6 7" key="1">
    <citation type="submission" date="2022-06" db="EMBL/GenBank/DDBJ databases">
        <title>Dyella sp. Sa strain:Sa Genome sequencing.</title>
        <authorList>
            <person name="Park S."/>
        </authorList>
    </citation>
    <scope>NUCLEOTIDE SEQUENCE [LARGE SCALE GENOMIC DNA]</scope>
    <source>
        <strain evidence="6 7">Sa</strain>
    </source>
</reference>
<organism evidence="6 7">
    <name type="scientific">Dyella lutea</name>
    <dbReference type="NCBI Taxonomy" id="2950441"/>
    <lineage>
        <taxon>Bacteria</taxon>
        <taxon>Pseudomonadati</taxon>
        <taxon>Pseudomonadota</taxon>
        <taxon>Gammaproteobacteria</taxon>
        <taxon>Lysobacterales</taxon>
        <taxon>Rhodanobacteraceae</taxon>
        <taxon>Dyella</taxon>
    </lineage>
</organism>
<dbReference type="InterPro" id="IPR038488">
    <property type="entry name" value="Integrase_DNA-bd_sf"/>
</dbReference>
<name>A0ABT1FEX8_9GAMM</name>
<comment type="caution">
    <text evidence="6">The sequence shown here is derived from an EMBL/GenBank/DDBJ whole genome shotgun (WGS) entry which is preliminary data.</text>
</comment>
<protein>
    <submittedName>
        <fullName evidence="6">Integrase arm-type DNA-binding domain-containing protein</fullName>
    </submittedName>
</protein>
<dbReference type="SUPFAM" id="SSF56349">
    <property type="entry name" value="DNA breaking-rejoining enzymes"/>
    <property type="match status" value="1"/>
</dbReference>
<evidence type="ECO:0000256" key="3">
    <source>
        <dbReference type="ARBA" id="ARBA00023125"/>
    </source>
</evidence>
<dbReference type="Pfam" id="PF00589">
    <property type="entry name" value="Phage_integrase"/>
    <property type="match status" value="1"/>
</dbReference>
<evidence type="ECO:0000256" key="4">
    <source>
        <dbReference type="ARBA" id="ARBA00023172"/>
    </source>
</evidence>
<evidence type="ECO:0000313" key="7">
    <source>
        <dbReference type="Proteomes" id="UP001204615"/>
    </source>
</evidence>
<dbReference type="RefSeq" id="WP_253568703.1">
    <property type="nucleotide sequence ID" value="NZ_JAMZEK010000004.1"/>
</dbReference>
<evidence type="ECO:0000259" key="5">
    <source>
        <dbReference type="PROSITE" id="PS51898"/>
    </source>
</evidence>
<evidence type="ECO:0000256" key="1">
    <source>
        <dbReference type="ARBA" id="ARBA00008857"/>
    </source>
</evidence>
<accession>A0ABT1FEX8</accession>
<sequence>MPTRASRRLTDATLRRLVTAGQPAAQSDGEGLTFTVSAGGVASWVLRYRYGGRRRELTLGRYPDLSLADARTAAAKARVQVAEGVDVALAKRRRKQAEALAWSVDQLFRDFEKRVVPKLAPSTAFGLLNYLRTDVLPLLRAQAVQEVTPEDAYAVIDRAAQRSYWAGVNARKAGIALFKHAVLRRQILRNPFSAVVMESVAPRPAVRQRVALIDAQMRTFLSHLDRLPPRDALLAELLLRTGVRIGEALTAEWADLHEAAGEWRIPRAKIKTRKGMSEPYFAIPLTPAVKRVFDRLRALSEASRWVFPALSGALEDERGMDHERALARLKAYVATLAPFPGISFHDLRSTVRSGMRRLGIPAEVCERALNHRLPGLPGVYDIVHQEQLNVAFEQWNAHLDSLGRAGVVVPLMRSV</sequence>
<dbReference type="InterPro" id="IPR025166">
    <property type="entry name" value="Integrase_DNA_bind_dom"/>
</dbReference>
<dbReference type="PANTHER" id="PTHR30629:SF2">
    <property type="entry name" value="PROPHAGE INTEGRASE INTS-RELATED"/>
    <property type="match status" value="1"/>
</dbReference>
<dbReference type="InterPro" id="IPR011010">
    <property type="entry name" value="DNA_brk_join_enz"/>
</dbReference>
<keyword evidence="2" id="KW-0229">DNA integration</keyword>
<dbReference type="InterPro" id="IPR002104">
    <property type="entry name" value="Integrase_catalytic"/>
</dbReference>
<dbReference type="InterPro" id="IPR013762">
    <property type="entry name" value="Integrase-like_cat_sf"/>
</dbReference>
<dbReference type="EMBL" id="JAMZEK010000004">
    <property type="protein sequence ID" value="MCP1375925.1"/>
    <property type="molecule type" value="Genomic_DNA"/>
</dbReference>
<keyword evidence="4" id="KW-0233">DNA recombination</keyword>
<keyword evidence="3 6" id="KW-0238">DNA-binding</keyword>
<dbReference type="Proteomes" id="UP001204615">
    <property type="component" value="Unassembled WGS sequence"/>
</dbReference>
<dbReference type="PROSITE" id="PS51898">
    <property type="entry name" value="TYR_RECOMBINASE"/>
    <property type="match status" value="1"/>
</dbReference>
<dbReference type="InterPro" id="IPR010998">
    <property type="entry name" value="Integrase_recombinase_N"/>
</dbReference>